<feature type="region of interest" description="Disordered" evidence="12">
    <location>
        <begin position="805"/>
        <end position="835"/>
    </location>
</feature>
<dbReference type="InterPro" id="IPR040227">
    <property type="entry name" value="Nibrin-rel"/>
</dbReference>
<feature type="compositionally biased region" description="Polar residues" evidence="12">
    <location>
        <begin position="641"/>
        <end position="651"/>
    </location>
</feature>
<dbReference type="Pfam" id="PF00498">
    <property type="entry name" value="FHA"/>
    <property type="match status" value="1"/>
</dbReference>
<comment type="similarity">
    <text evidence="11">Belongs to the Nibrin family.</text>
</comment>
<reference evidence="14" key="1">
    <citation type="submission" date="2025-08" db="UniProtKB">
        <authorList>
            <consortium name="Ensembl"/>
        </authorList>
    </citation>
    <scope>IDENTIFICATION</scope>
</reference>
<dbReference type="STRING" id="28743.ENSCVAP00000020443"/>
<dbReference type="Pfam" id="PF16508">
    <property type="entry name" value="NIBRIN_BRCT_II"/>
    <property type="match status" value="1"/>
</dbReference>
<dbReference type="GO" id="GO:0030870">
    <property type="term" value="C:Mre11 complex"/>
    <property type="evidence" value="ECO:0007669"/>
    <property type="project" value="InterPro"/>
</dbReference>
<dbReference type="InterPro" id="IPR000253">
    <property type="entry name" value="FHA_dom"/>
</dbReference>
<evidence type="ECO:0000256" key="3">
    <source>
        <dbReference type="ARBA" id="ARBA00020013"/>
    </source>
</evidence>
<keyword evidence="9" id="KW-0469">Meiosis</keyword>
<keyword evidence="5" id="KW-0227">DNA damage</keyword>
<evidence type="ECO:0000256" key="2">
    <source>
        <dbReference type="ARBA" id="ARBA00004574"/>
    </source>
</evidence>
<evidence type="ECO:0000256" key="8">
    <source>
        <dbReference type="ARBA" id="ARBA00023242"/>
    </source>
</evidence>
<proteinExistence type="inferred from homology"/>
<dbReference type="Pfam" id="PF08599">
    <property type="entry name" value="Nbs1_C"/>
    <property type="match status" value="1"/>
</dbReference>
<dbReference type="Ensembl" id="ENSCVAT00000014337.1">
    <property type="protein sequence ID" value="ENSCVAP00000020443.1"/>
    <property type="gene ID" value="ENSCVAG00000001827.1"/>
</dbReference>
<accession>A0A3Q2DLX7</accession>
<feature type="region of interest" description="Disordered" evidence="12">
    <location>
        <begin position="381"/>
        <end position="530"/>
    </location>
</feature>
<dbReference type="Proteomes" id="UP000265020">
    <property type="component" value="Unassembled WGS sequence"/>
</dbReference>
<evidence type="ECO:0000256" key="1">
    <source>
        <dbReference type="ARBA" id="ARBA00004322"/>
    </source>
</evidence>
<dbReference type="GO" id="GO:0051321">
    <property type="term" value="P:meiotic cell cycle"/>
    <property type="evidence" value="ECO:0007669"/>
    <property type="project" value="UniProtKB-KW"/>
</dbReference>
<comment type="subcellular location">
    <subcellularLocation>
        <location evidence="2">Chromosome</location>
        <location evidence="2">Telomere</location>
    </subcellularLocation>
    <subcellularLocation>
        <location evidence="1">Nucleus</location>
        <location evidence="1">PML body</location>
    </subcellularLocation>
</comment>
<evidence type="ECO:0000256" key="5">
    <source>
        <dbReference type="ARBA" id="ARBA00022763"/>
    </source>
</evidence>
<dbReference type="InterPro" id="IPR008984">
    <property type="entry name" value="SMAD_FHA_dom_sf"/>
</dbReference>
<keyword evidence="8" id="KW-0539">Nucleus</keyword>
<dbReference type="Gene3D" id="2.60.200.20">
    <property type="match status" value="1"/>
</dbReference>
<dbReference type="SUPFAM" id="SSF52113">
    <property type="entry name" value="BRCT domain"/>
    <property type="match status" value="1"/>
</dbReference>
<dbReference type="FunFam" id="2.60.200.20:FF:000017">
    <property type="entry name" value="Nibrin"/>
    <property type="match status" value="1"/>
</dbReference>
<dbReference type="CTD" id="4683"/>
<keyword evidence="7" id="KW-0234">DNA repair</keyword>
<feature type="compositionally biased region" description="Polar residues" evidence="12">
    <location>
        <begin position="610"/>
        <end position="627"/>
    </location>
</feature>
<evidence type="ECO:0000256" key="12">
    <source>
        <dbReference type="SAM" id="MobiDB-lite"/>
    </source>
</evidence>
<evidence type="ECO:0000256" key="9">
    <source>
        <dbReference type="ARBA" id="ARBA00023254"/>
    </source>
</evidence>
<dbReference type="Gene3D" id="3.40.50.10980">
    <property type="entry name" value="Nibrin, BRCT2 domain"/>
    <property type="match status" value="1"/>
</dbReference>
<evidence type="ECO:0000256" key="4">
    <source>
        <dbReference type="ARBA" id="ARBA00022454"/>
    </source>
</evidence>
<dbReference type="InterPro" id="IPR032429">
    <property type="entry name" value="Nibrin_BRCT2"/>
</dbReference>
<evidence type="ECO:0000313" key="15">
    <source>
        <dbReference type="Proteomes" id="UP000265020"/>
    </source>
</evidence>
<dbReference type="PIRSF" id="PIRSF011869">
    <property type="entry name" value="Nibrin_animal"/>
    <property type="match status" value="1"/>
</dbReference>
<dbReference type="GO" id="GO:0000781">
    <property type="term" value="C:chromosome, telomeric region"/>
    <property type="evidence" value="ECO:0007669"/>
    <property type="project" value="UniProtKB-SubCell"/>
</dbReference>
<dbReference type="FunFam" id="3.40.50.10980:FF:000001">
    <property type="entry name" value="Nibrin"/>
    <property type="match status" value="1"/>
</dbReference>
<feature type="compositionally biased region" description="Basic and acidic residues" evidence="12">
    <location>
        <begin position="805"/>
        <end position="824"/>
    </location>
</feature>
<feature type="compositionally biased region" description="Basic and acidic residues" evidence="12">
    <location>
        <begin position="631"/>
        <end position="640"/>
    </location>
</feature>
<organism evidence="14 15">
    <name type="scientific">Cyprinodon variegatus</name>
    <name type="common">Sheepshead minnow</name>
    <dbReference type="NCBI Taxonomy" id="28743"/>
    <lineage>
        <taxon>Eukaryota</taxon>
        <taxon>Metazoa</taxon>
        <taxon>Chordata</taxon>
        <taxon>Craniata</taxon>
        <taxon>Vertebrata</taxon>
        <taxon>Euteleostomi</taxon>
        <taxon>Actinopterygii</taxon>
        <taxon>Neopterygii</taxon>
        <taxon>Teleostei</taxon>
        <taxon>Neoteleostei</taxon>
        <taxon>Acanthomorphata</taxon>
        <taxon>Ovalentaria</taxon>
        <taxon>Atherinomorphae</taxon>
        <taxon>Cyprinodontiformes</taxon>
        <taxon>Cyprinodontidae</taxon>
        <taxon>Cyprinodon</taxon>
    </lineage>
</organism>
<dbReference type="CDD" id="cd22667">
    <property type="entry name" value="FHA_NBN"/>
    <property type="match status" value="1"/>
</dbReference>
<evidence type="ECO:0000313" key="14">
    <source>
        <dbReference type="Ensembl" id="ENSCVAP00000020443.1"/>
    </source>
</evidence>
<protein>
    <recommendedName>
        <fullName evidence="3">Nibrin</fullName>
    </recommendedName>
</protein>
<sequence length="835" mass="91520">MWILTPQQSGGAAFYLLPGKTCVVGRKACDILLPSDQSISRSHAQLTVTEQTLTLKDTSKYGTFVNNQQLTAPVELSSGDNVTFGVFHSKFTVVFLEKPVVCSSCLDAAGKTSLSEALSAMGGKLVNSWTQDCTHLAMPTVKVTIKTISALLCCRPIVKPEYFSELSSAIMQKSAPPKAESYVPEIDEPSLSKEDVNLGLMPARKQLFTGKTFIFLTTKQLKRLSTAVSFGGGRSQLLEEGSLPRDLLESPHSCVVEVTSGSSQNLLSPSATEWANSVKNVVHRKGLRVITESEIGLAAIYASCDKYCNPSHLTRDLEPASEIPPRIPSASLSQSMTVDETVLAAASQNVTAYAANTETSQRMEVCNVTGVVAVGETPEKKQNVAKLPGSKLMAEKRATDSMVEDTMSSSLSAGGNTDSQGVKPKPKLKGLGGNTFKSPLASPRTNGGSRPFLQKQSPQKQRAPAHTSPQKQSTLTSFFQPANKKRPLEEDYSAVVSAPKRPAPESTITSQDTDSPRVSGKKASLPCDGPLAVCETPLESLEDFHAERADALADQRLSRKRKEMEEEIKMEELESLMSEDMDVFCDEPPSRHCQKEQLMVPSLDKHKQSSHTAAASTKKQRLQSEGATQRPDLHLEKESSKQNQRGESVSSRIERPRLTENPTPYPDSNKPPSKAPSSPTRSIDFKDDESFIEDVELLQVDLTQPAEETKASDKPVKIKEEVQETKIDPDLPKQLLMVEFRSLTVSVPTKPKAGQAQQSGHAKNFKCFRKKHLPGSESFPHIIGGSDLLVHNRGKNSDMDEWLKDTAEEERQNRRDEAIGDDLFRYNPTKLTRRR</sequence>
<evidence type="ECO:0000259" key="13">
    <source>
        <dbReference type="PROSITE" id="PS50006"/>
    </source>
</evidence>
<dbReference type="GeneID" id="107096313"/>
<feature type="compositionally biased region" description="Low complexity" evidence="12">
    <location>
        <begin position="666"/>
        <end position="682"/>
    </location>
</feature>
<evidence type="ECO:0000256" key="6">
    <source>
        <dbReference type="ARBA" id="ARBA00022895"/>
    </source>
</evidence>
<dbReference type="OrthoDB" id="552194at2759"/>
<evidence type="ECO:0000256" key="11">
    <source>
        <dbReference type="ARBA" id="ARBA00044757"/>
    </source>
</evidence>
<dbReference type="Gene3D" id="3.40.50.10190">
    <property type="entry name" value="BRCT domain"/>
    <property type="match status" value="1"/>
</dbReference>
<feature type="compositionally biased region" description="Polar residues" evidence="12">
    <location>
        <begin position="467"/>
        <end position="480"/>
    </location>
</feature>
<dbReference type="OMA" id="KKNFKMF"/>
<dbReference type="InterPro" id="IPR016592">
    <property type="entry name" value="Nibrin_met"/>
</dbReference>
<dbReference type="SMART" id="SM01348">
    <property type="entry name" value="Nbs1_C"/>
    <property type="match status" value="1"/>
</dbReference>
<keyword evidence="6" id="KW-0779">Telomere</keyword>
<dbReference type="InterPro" id="IPR013908">
    <property type="entry name" value="Nibrin_C"/>
</dbReference>
<name>A0A3Q2DLX7_CYPVA</name>
<keyword evidence="10" id="KW-0131">Cell cycle</keyword>
<feature type="domain" description="FHA" evidence="13">
    <location>
        <begin position="22"/>
        <end position="70"/>
    </location>
</feature>
<dbReference type="CDD" id="cd17741">
    <property type="entry name" value="BRCT_nibrin"/>
    <property type="match status" value="1"/>
</dbReference>
<reference evidence="14" key="2">
    <citation type="submission" date="2025-09" db="UniProtKB">
        <authorList>
            <consortium name="Ensembl"/>
        </authorList>
    </citation>
    <scope>IDENTIFICATION</scope>
</reference>
<keyword evidence="4" id="KW-0158">Chromosome</keyword>
<dbReference type="InterPro" id="IPR036420">
    <property type="entry name" value="BRCT_dom_sf"/>
</dbReference>
<dbReference type="PANTHER" id="PTHR12162:SF0">
    <property type="entry name" value="NIBRIN"/>
    <property type="match status" value="1"/>
</dbReference>
<dbReference type="GO" id="GO:0007095">
    <property type="term" value="P:mitotic G2 DNA damage checkpoint signaling"/>
    <property type="evidence" value="ECO:0007669"/>
    <property type="project" value="InterPro"/>
</dbReference>
<dbReference type="GO" id="GO:0000723">
    <property type="term" value="P:telomere maintenance"/>
    <property type="evidence" value="ECO:0007669"/>
    <property type="project" value="InterPro"/>
</dbReference>
<dbReference type="InterPro" id="IPR043014">
    <property type="entry name" value="Nibrin_BRCT2_sf"/>
</dbReference>
<dbReference type="PROSITE" id="PS50006">
    <property type="entry name" value="FHA_DOMAIN"/>
    <property type="match status" value="1"/>
</dbReference>
<keyword evidence="15" id="KW-1185">Reference proteome</keyword>
<dbReference type="GO" id="GO:0000724">
    <property type="term" value="P:double-strand break repair via homologous recombination"/>
    <property type="evidence" value="ECO:0007669"/>
    <property type="project" value="TreeGrafter"/>
</dbReference>
<feature type="region of interest" description="Disordered" evidence="12">
    <location>
        <begin position="583"/>
        <end position="688"/>
    </location>
</feature>
<dbReference type="SUPFAM" id="SSF49879">
    <property type="entry name" value="SMAD/FHA domain"/>
    <property type="match status" value="1"/>
</dbReference>
<dbReference type="SMART" id="SM00240">
    <property type="entry name" value="FHA"/>
    <property type="match status" value="1"/>
</dbReference>
<feature type="compositionally biased region" description="Polar residues" evidence="12">
    <location>
        <begin position="406"/>
        <end position="420"/>
    </location>
</feature>
<feature type="compositionally biased region" description="Polar residues" evidence="12">
    <location>
        <begin position="443"/>
        <end position="460"/>
    </location>
</feature>
<dbReference type="GO" id="GO:0003684">
    <property type="term" value="F:damaged DNA binding"/>
    <property type="evidence" value="ECO:0007669"/>
    <property type="project" value="TreeGrafter"/>
</dbReference>
<dbReference type="GO" id="GO:0016605">
    <property type="term" value="C:PML body"/>
    <property type="evidence" value="ECO:0007669"/>
    <property type="project" value="UniProtKB-SubCell"/>
</dbReference>
<dbReference type="RefSeq" id="XP_015248403.1">
    <property type="nucleotide sequence ID" value="XM_015392917.1"/>
</dbReference>
<dbReference type="KEGG" id="cvg:107096313"/>
<dbReference type="Pfam" id="PF00533">
    <property type="entry name" value="BRCT"/>
    <property type="match status" value="1"/>
</dbReference>
<dbReference type="AlphaFoldDB" id="A0A3Q2DLX7"/>
<evidence type="ECO:0000256" key="10">
    <source>
        <dbReference type="ARBA" id="ARBA00023306"/>
    </source>
</evidence>
<dbReference type="GeneTree" id="ENSGT00390000000521"/>
<dbReference type="PANTHER" id="PTHR12162">
    <property type="entry name" value="NIBRIN-RELATED"/>
    <property type="match status" value="1"/>
</dbReference>
<evidence type="ECO:0000256" key="7">
    <source>
        <dbReference type="ARBA" id="ARBA00023204"/>
    </source>
</evidence>
<dbReference type="InterPro" id="IPR001357">
    <property type="entry name" value="BRCT_dom"/>
</dbReference>